<feature type="region of interest" description="Disordered" evidence="1">
    <location>
        <begin position="588"/>
        <end position="620"/>
    </location>
</feature>
<sequence>MERSEPSLVPEWLRSTGGGSLSHHVSSSKTDGPLLALPKRNRNLNSSNYIDASNSSILERSSSTNSRRSSISNGSCKYDKNPYSRSYNNSARNQRVKDREKLDNPDTWDSEYSEPLRSIIGGRLEKDTLRRSQSMISRRPDEFMQRRSITDLRNRSNNINGIGNGSISVGSASAGTQKVSFEKDFPLLGSDERPSTPDIARVPSPGLSRGVQGLCIGTSSLIGCEGWTSALAEVPVVTSNNIGSSPSLQPAPCAVGGSPSASIPIEAGTPNGLNMAEALVQGPVRPQTVPQQNVSTLRFEELPSVGSKKLIPMTSSMPKSSVLNPSDKLKPKTAARPNDGVAGPKNGLQQMPSLQLGSQVVRGGSGRADGLNSSSSKLLLLKPGREKVVSPALKDVPAQTIKATANAVVNGPSTGSSSVASLPFKNNPNHLRHSNNNERKTSAAYNLNGVQMVDKRLSHAQLQSRAAFFNLVRKKSMGGVSAAADSGAVVSSVVQNSGEEKEMTSGPASPTENGSEVNCNGGISFSDQRESDISQDELIHSEEELDFLRTLGWEAGCGEDEGLTDEEINAFVQKYMKWRPDSKLLQGLQSKIMAESNPPPSSSRSSTDASSDLGTADSSR</sequence>
<feature type="compositionally biased region" description="Low complexity" evidence="1">
    <location>
        <begin position="60"/>
        <end position="75"/>
    </location>
</feature>
<name>A0A9R0IFE7_SPIOL</name>
<proteinExistence type="predicted"/>
<organism evidence="2 3">
    <name type="scientific">Spinacia oleracea</name>
    <name type="common">Spinach</name>
    <dbReference type="NCBI Taxonomy" id="3562"/>
    <lineage>
        <taxon>Eukaryota</taxon>
        <taxon>Viridiplantae</taxon>
        <taxon>Streptophyta</taxon>
        <taxon>Embryophyta</taxon>
        <taxon>Tracheophyta</taxon>
        <taxon>Spermatophyta</taxon>
        <taxon>Magnoliopsida</taxon>
        <taxon>eudicotyledons</taxon>
        <taxon>Gunneridae</taxon>
        <taxon>Pentapetalae</taxon>
        <taxon>Caryophyllales</taxon>
        <taxon>Chenopodiaceae</taxon>
        <taxon>Chenopodioideae</taxon>
        <taxon>Anserineae</taxon>
        <taxon>Spinacia</taxon>
    </lineage>
</organism>
<dbReference type="PANTHER" id="PTHR34112:SF13">
    <property type="entry name" value="OS04G0448200 PROTEIN"/>
    <property type="match status" value="1"/>
</dbReference>
<reference evidence="3" key="2">
    <citation type="submission" date="2025-08" db="UniProtKB">
        <authorList>
            <consortium name="RefSeq"/>
        </authorList>
    </citation>
    <scope>IDENTIFICATION</scope>
    <source>
        <tissue evidence="3">Leaf</tissue>
    </source>
</reference>
<evidence type="ECO:0000256" key="1">
    <source>
        <dbReference type="SAM" id="MobiDB-lite"/>
    </source>
</evidence>
<evidence type="ECO:0000313" key="3">
    <source>
        <dbReference type="RefSeq" id="XP_021847114.1"/>
    </source>
</evidence>
<keyword evidence="2" id="KW-1185">Reference proteome</keyword>
<dbReference type="RefSeq" id="XP_021847114.1">
    <property type="nucleotide sequence ID" value="XM_021991422.2"/>
</dbReference>
<feature type="compositionally biased region" description="Polar residues" evidence="1">
    <location>
        <begin position="506"/>
        <end position="517"/>
    </location>
</feature>
<dbReference type="OrthoDB" id="848545at2759"/>
<feature type="region of interest" description="Disordered" evidence="1">
    <location>
        <begin position="1"/>
        <end position="110"/>
    </location>
</feature>
<reference evidence="2" key="1">
    <citation type="journal article" date="2021" name="Nat. Commun.">
        <title>Genomic analyses provide insights into spinach domestication and the genetic basis of agronomic traits.</title>
        <authorList>
            <person name="Cai X."/>
            <person name="Sun X."/>
            <person name="Xu C."/>
            <person name="Sun H."/>
            <person name="Wang X."/>
            <person name="Ge C."/>
            <person name="Zhang Z."/>
            <person name="Wang Q."/>
            <person name="Fei Z."/>
            <person name="Jiao C."/>
            <person name="Wang Q."/>
        </authorList>
    </citation>
    <scope>NUCLEOTIDE SEQUENCE [LARGE SCALE GENOMIC DNA]</scope>
    <source>
        <strain evidence="2">cv. Varoflay</strain>
    </source>
</reference>
<dbReference type="GeneID" id="110786810"/>
<gene>
    <name evidence="3" type="primary">LOC110786810</name>
</gene>
<feature type="compositionally biased region" description="Low complexity" evidence="1">
    <location>
        <begin position="602"/>
        <end position="611"/>
    </location>
</feature>
<feature type="compositionally biased region" description="Polar residues" evidence="1">
    <location>
        <begin position="43"/>
        <end position="59"/>
    </location>
</feature>
<feature type="compositionally biased region" description="Basic and acidic residues" evidence="1">
    <location>
        <begin position="95"/>
        <end position="104"/>
    </location>
</feature>
<dbReference type="KEGG" id="soe:110786810"/>
<feature type="compositionally biased region" description="Polar residues" evidence="1">
    <location>
        <begin position="411"/>
        <end position="420"/>
    </location>
</feature>
<dbReference type="PANTHER" id="PTHR34112">
    <property type="entry name" value="C-JUN-AMINO-TERMINAL KINASE-INTERACTING PROTEIN"/>
    <property type="match status" value="1"/>
</dbReference>
<dbReference type="Proteomes" id="UP000813463">
    <property type="component" value="Chromosome 2"/>
</dbReference>
<dbReference type="AlphaFoldDB" id="A0A9R0IFE7"/>
<feature type="region of interest" description="Disordered" evidence="1">
    <location>
        <begin position="496"/>
        <end position="517"/>
    </location>
</feature>
<evidence type="ECO:0000313" key="2">
    <source>
        <dbReference type="Proteomes" id="UP000813463"/>
    </source>
</evidence>
<accession>A0A9R0IFE7</accession>
<protein>
    <submittedName>
        <fullName evidence="3">Uncharacterized protein</fullName>
    </submittedName>
</protein>
<feature type="region of interest" description="Disordered" evidence="1">
    <location>
        <begin position="310"/>
        <end position="352"/>
    </location>
</feature>
<feature type="compositionally biased region" description="Polar residues" evidence="1">
    <location>
        <begin position="313"/>
        <end position="324"/>
    </location>
</feature>
<feature type="region of interest" description="Disordered" evidence="1">
    <location>
        <begin position="410"/>
        <end position="439"/>
    </location>
</feature>
<feature type="compositionally biased region" description="Polar residues" evidence="1">
    <location>
        <begin position="83"/>
        <end position="93"/>
    </location>
</feature>